<feature type="domain" description="FAD dependent oxidoreductase" evidence="1">
    <location>
        <begin position="16"/>
        <end position="369"/>
    </location>
</feature>
<dbReference type="EMBL" id="JBEXAE010000001">
    <property type="protein sequence ID" value="MET6989443.1"/>
    <property type="molecule type" value="Genomic_DNA"/>
</dbReference>
<dbReference type="InterPro" id="IPR006076">
    <property type="entry name" value="FAD-dep_OxRdtase"/>
</dbReference>
<dbReference type="GO" id="GO:0016491">
    <property type="term" value="F:oxidoreductase activity"/>
    <property type="evidence" value="ECO:0007669"/>
    <property type="project" value="UniProtKB-KW"/>
</dbReference>
<proteinExistence type="predicted"/>
<keyword evidence="2" id="KW-0560">Oxidoreductase</keyword>
<keyword evidence="3" id="KW-1185">Reference proteome</keyword>
<organism evidence="2 3">
    <name type="scientific">Sediminicola arcticus</name>
    <dbReference type="NCBI Taxonomy" id="1574308"/>
    <lineage>
        <taxon>Bacteria</taxon>
        <taxon>Pseudomonadati</taxon>
        <taxon>Bacteroidota</taxon>
        <taxon>Flavobacteriia</taxon>
        <taxon>Flavobacteriales</taxon>
        <taxon>Flavobacteriaceae</taxon>
        <taxon>Sediminicola</taxon>
    </lineage>
</organism>
<gene>
    <name evidence="2" type="ORF">ABXZ36_02135</name>
</gene>
<sequence>MKLSYWEYKTWLSNIDFTIVGSGIVGLNCALHLKKRFPSAKILVLEKGILPQGASTKNAGFACFGSISEILADLKQHTEDEVLQLVKKRWDGVQLLRQNIGDVNMDFQNHGGHEVFMEAHTELHQSCLENIGKVNQLLAPVFGNDGFQAHPNSFNFTGIQEQYITNTFESQIDTGKMIAALLQKVQKAGVVILNAIQVEAFEDAQGYVAVKTDQFEFKTDKLLVATNGFASQLIHEDVQPARAQVLVTKPIENLKILGTFHLDEGYYYFRNIEDRILFGGGRNLDFKGEETTSLEQTELIQNKLDDILKHIILPNTPFEVDQRWSGIMGMGTQKCPIIKQISENVSCGVRLGGMGIAIGSLIGKELAELV</sequence>
<comment type="caution">
    <text evidence="2">The sequence shown here is derived from an EMBL/GenBank/DDBJ whole genome shotgun (WGS) entry which is preliminary data.</text>
</comment>
<reference evidence="2 3" key="1">
    <citation type="submission" date="2024-07" db="EMBL/GenBank/DDBJ databases">
        <title>The genome sequence of type strain Sediminicola arcticus GDMCC 1.2805.</title>
        <authorList>
            <person name="Liu Y."/>
        </authorList>
    </citation>
    <scope>NUCLEOTIDE SEQUENCE [LARGE SCALE GENOMIC DNA]</scope>
    <source>
        <strain evidence="2 3">GDMCC 1.2805</strain>
    </source>
</reference>
<dbReference type="SUPFAM" id="SSF51905">
    <property type="entry name" value="FAD/NAD(P)-binding domain"/>
    <property type="match status" value="1"/>
</dbReference>
<evidence type="ECO:0000313" key="3">
    <source>
        <dbReference type="Proteomes" id="UP001549799"/>
    </source>
</evidence>
<dbReference type="RefSeq" id="WP_354613815.1">
    <property type="nucleotide sequence ID" value="NZ_JBEXAE010000001.1"/>
</dbReference>
<dbReference type="Proteomes" id="UP001549799">
    <property type="component" value="Unassembled WGS sequence"/>
</dbReference>
<accession>A0ABV2SQK9</accession>
<dbReference type="Pfam" id="PF01266">
    <property type="entry name" value="DAO"/>
    <property type="match status" value="1"/>
</dbReference>
<dbReference type="Gene3D" id="3.30.9.10">
    <property type="entry name" value="D-Amino Acid Oxidase, subunit A, domain 2"/>
    <property type="match status" value="1"/>
</dbReference>
<dbReference type="InterPro" id="IPR036188">
    <property type="entry name" value="FAD/NAD-bd_sf"/>
</dbReference>
<dbReference type="EC" id="1.-.-.-" evidence="2"/>
<dbReference type="PANTHER" id="PTHR13847">
    <property type="entry name" value="SARCOSINE DEHYDROGENASE-RELATED"/>
    <property type="match status" value="1"/>
</dbReference>
<dbReference type="Gene3D" id="3.50.50.60">
    <property type="entry name" value="FAD/NAD(P)-binding domain"/>
    <property type="match status" value="1"/>
</dbReference>
<protein>
    <submittedName>
        <fullName evidence="2">FAD-dependent oxidoreductase</fullName>
        <ecNumber evidence="2">1.-.-.-</ecNumber>
    </submittedName>
</protein>
<name>A0ABV2SQK9_9FLAO</name>
<evidence type="ECO:0000313" key="2">
    <source>
        <dbReference type="EMBL" id="MET6989443.1"/>
    </source>
</evidence>
<evidence type="ECO:0000259" key="1">
    <source>
        <dbReference type="Pfam" id="PF01266"/>
    </source>
</evidence>
<dbReference type="PANTHER" id="PTHR13847:SF281">
    <property type="entry name" value="FAD DEPENDENT OXIDOREDUCTASE DOMAIN-CONTAINING PROTEIN"/>
    <property type="match status" value="1"/>
</dbReference>